<protein>
    <submittedName>
        <fullName evidence="1">Uncharacterized protein</fullName>
    </submittedName>
</protein>
<dbReference type="EMBL" id="JAOB01000042">
    <property type="protein sequence ID" value="EUA42285.1"/>
    <property type="molecule type" value="Genomic_DNA"/>
</dbReference>
<comment type="caution">
    <text evidence="1">The sequence shown here is derived from an EMBL/GenBank/DDBJ whole genome shotgun (WGS) entry which is preliminary data.</text>
</comment>
<organism evidence="1">
    <name type="scientific">Mycobacterium xenopi 4042</name>
    <dbReference type="NCBI Taxonomy" id="1299334"/>
    <lineage>
        <taxon>Bacteria</taxon>
        <taxon>Bacillati</taxon>
        <taxon>Actinomycetota</taxon>
        <taxon>Actinomycetes</taxon>
        <taxon>Mycobacteriales</taxon>
        <taxon>Mycobacteriaceae</taxon>
        <taxon>Mycobacterium</taxon>
    </lineage>
</organism>
<dbReference type="PATRIC" id="fig|1299334.3.peg.4306"/>
<proteinExistence type="predicted"/>
<sequence>MVVNQPVRFSTALGSARLAFSHADCTASSASAAEPSR</sequence>
<name>X8BGX8_MYCXE</name>
<evidence type="ECO:0000313" key="1">
    <source>
        <dbReference type="EMBL" id="EUA42285.1"/>
    </source>
</evidence>
<accession>X8BGX8</accession>
<reference evidence="1" key="1">
    <citation type="submission" date="2014-01" db="EMBL/GenBank/DDBJ databases">
        <authorList>
            <person name="Brown-Elliot B."/>
            <person name="Wallace R."/>
            <person name="Lenaerts A."/>
            <person name="Ordway D."/>
            <person name="DeGroote M.A."/>
            <person name="Parker T."/>
            <person name="Sizemore C."/>
            <person name="Tallon L.J."/>
            <person name="Sadzewicz L.K."/>
            <person name="Sengamalay N."/>
            <person name="Fraser C.M."/>
            <person name="Hine E."/>
            <person name="Shefchek K.A."/>
            <person name="Das S.P."/>
            <person name="Tettelin H."/>
        </authorList>
    </citation>
    <scope>NUCLEOTIDE SEQUENCE [LARGE SCALE GENOMIC DNA]</scope>
    <source>
        <strain evidence="1">4042</strain>
    </source>
</reference>
<gene>
    <name evidence="1" type="ORF">I553_6145</name>
</gene>
<dbReference type="AlphaFoldDB" id="X8BGX8"/>